<proteinExistence type="predicted"/>
<accession>A0ABV4DVW9</accession>
<protein>
    <submittedName>
        <fullName evidence="2">Uncharacterized protein</fullName>
    </submittedName>
</protein>
<evidence type="ECO:0000313" key="2">
    <source>
        <dbReference type="EMBL" id="MEY8763369.1"/>
    </source>
</evidence>
<keyword evidence="3" id="KW-1185">Reference proteome</keyword>
<dbReference type="EMBL" id="JBGFFE010000007">
    <property type="protein sequence ID" value="MEY8763369.1"/>
    <property type="molecule type" value="Genomic_DNA"/>
</dbReference>
<feature type="coiled-coil region" evidence="1">
    <location>
        <begin position="104"/>
        <end position="136"/>
    </location>
</feature>
<sequence length="150" mass="17456">MYELNKENIQDAAVATLADIWSQIDWDKVTGTRAMGIWDEFTSKVKASATTTNQYDKFVEKLCRKMDVRSLKYKNISEIAEQTDEFKNAVLKAFRDKTQVIILKLRLNNQVRKEQIQAEKARKEREEALNKKLENAQVSFTEKGVKVHEN</sequence>
<name>A0ABV4DVW9_9CLOT</name>
<reference evidence="2 3" key="1">
    <citation type="submission" date="2024-08" db="EMBL/GenBank/DDBJ databases">
        <title>Clostridium lapicellarii sp. nov., and Clostridium renhuaiense sp. nov., two species isolated from the mud in a fermentation cellar used for producing sauce-flavour Chinese liquors.</title>
        <authorList>
            <person name="Yang F."/>
            <person name="Wang H."/>
            <person name="Chen L.Q."/>
            <person name="Zhou N."/>
            <person name="Lu J.J."/>
            <person name="Pu X.X."/>
            <person name="Wan B."/>
            <person name="Wang L."/>
            <person name="Liu S.J."/>
        </authorList>
    </citation>
    <scope>NUCLEOTIDE SEQUENCE [LARGE SCALE GENOMIC DNA]</scope>
    <source>
        <strain evidence="2 3">MT-113</strain>
    </source>
</reference>
<evidence type="ECO:0000313" key="3">
    <source>
        <dbReference type="Proteomes" id="UP001565220"/>
    </source>
</evidence>
<gene>
    <name evidence="2" type="ORF">AB8S09_06905</name>
</gene>
<evidence type="ECO:0000256" key="1">
    <source>
        <dbReference type="SAM" id="Coils"/>
    </source>
</evidence>
<dbReference type="Proteomes" id="UP001565220">
    <property type="component" value="Unassembled WGS sequence"/>
</dbReference>
<dbReference type="RefSeq" id="WP_369868773.1">
    <property type="nucleotide sequence ID" value="NZ_JBGFFE010000007.1"/>
</dbReference>
<keyword evidence="1" id="KW-0175">Coiled coil</keyword>
<comment type="caution">
    <text evidence="2">The sequence shown here is derived from an EMBL/GenBank/DDBJ whole genome shotgun (WGS) entry which is preliminary data.</text>
</comment>
<organism evidence="2 3">
    <name type="scientific">Clostridium lapidicellarium</name>
    <dbReference type="NCBI Taxonomy" id="3240931"/>
    <lineage>
        <taxon>Bacteria</taxon>
        <taxon>Bacillati</taxon>
        <taxon>Bacillota</taxon>
        <taxon>Clostridia</taxon>
        <taxon>Eubacteriales</taxon>
        <taxon>Clostridiaceae</taxon>
        <taxon>Clostridium</taxon>
    </lineage>
</organism>